<dbReference type="Pfam" id="PF16267">
    <property type="entry name" value="DUF4920"/>
    <property type="match status" value="1"/>
</dbReference>
<keyword evidence="1" id="KW-0732">Signal</keyword>
<proteinExistence type="predicted"/>
<sequence>MKTLLLTLLALIGISSAYNLHAKTIRLSEPVVKDEVSETFGLPTDAKLPVISIKQLADAPADLVGKKFQIELPITKVCQQKGCFFIAQAGQQVYRVSFKDYGFFIPTDSGGKTVLLNAQLVKKSISAKQAAHFNSDLKSSADSIRAGLAYELVAYSVKIPLEQG</sequence>
<dbReference type="RefSeq" id="WP_382409286.1">
    <property type="nucleotide sequence ID" value="NZ_JBHSGU010000005.1"/>
</dbReference>
<reference evidence="3" key="1">
    <citation type="journal article" date="2019" name="Int. J. Syst. Evol. Microbiol.">
        <title>The Global Catalogue of Microorganisms (GCM) 10K type strain sequencing project: providing services to taxonomists for standard genome sequencing and annotation.</title>
        <authorList>
            <consortium name="The Broad Institute Genomics Platform"/>
            <consortium name="The Broad Institute Genome Sequencing Center for Infectious Disease"/>
            <person name="Wu L."/>
            <person name="Ma J."/>
        </authorList>
    </citation>
    <scope>NUCLEOTIDE SEQUENCE [LARGE SCALE GENOMIC DNA]</scope>
    <source>
        <strain evidence="3">KACC 12507</strain>
    </source>
</reference>
<gene>
    <name evidence="2" type="ORF">ACFO4O_13245</name>
</gene>
<dbReference type="Proteomes" id="UP001595897">
    <property type="component" value="Unassembled WGS sequence"/>
</dbReference>
<protein>
    <submittedName>
        <fullName evidence="2">DUF4920 domain-containing protein</fullName>
    </submittedName>
</protein>
<evidence type="ECO:0000313" key="2">
    <source>
        <dbReference type="EMBL" id="MFC4701133.1"/>
    </source>
</evidence>
<feature type="chain" id="PRO_5046713520" evidence="1">
    <location>
        <begin position="23"/>
        <end position="164"/>
    </location>
</feature>
<keyword evidence="3" id="KW-1185">Reference proteome</keyword>
<name>A0ABV9M0B4_9ALTE</name>
<organism evidence="2 3">
    <name type="scientific">Glaciecola siphonariae</name>
    <dbReference type="NCBI Taxonomy" id="521012"/>
    <lineage>
        <taxon>Bacteria</taxon>
        <taxon>Pseudomonadati</taxon>
        <taxon>Pseudomonadota</taxon>
        <taxon>Gammaproteobacteria</taxon>
        <taxon>Alteromonadales</taxon>
        <taxon>Alteromonadaceae</taxon>
        <taxon>Glaciecola</taxon>
    </lineage>
</organism>
<feature type="signal peptide" evidence="1">
    <location>
        <begin position="1"/>
        <end position="22"/>
    </location>
</feature>
<comment type="caution">
    <text evidence="2">The sequence shown here is derived from an EMBL/GenBank/DDBJ whole genome shotgun (WGS) entry which is preliminary data.</text>
</comment>
<evidence type="ECO:0000256" key="1">
    <source>
        <dbReference type="SAM" id="SignalP"/>
    </source>
</evidence>
<accession>A0ABV9M0B4</accession>
<evidence type="ECO:0000313" key="3">
    <source>
        <dbReference type="Proteomes" id="UP001595897"/>
    </source>
</evidence>
<dbReference type="InterPro" id="IPR032577">
    <property type="entry name" value="DUF4920"/>
</dbReference>
<dbReference type="EMBL" id="JBHSGU010000005">
    <property type="protein sequence ID" value="MFC4701133.1"/>
    <property type="molecule type" value="Genomic_DNA"/>
</dbReference>